<dbReference type="EMBL" id="OIVN01003323">
    <property type="protein sequence ID" value="SPD10315.1"/>
    <property type="molecule type" value="Genomic_DNA"/>
</dbReference>
<organism evidence="2">
    <name type="scientific">Fagus sylvatica</name>
    <name type="common">Beechnut</name>
    <dbReference type="NCBI Taxonomy" id="28930"/>
    <lineage>
        <taxon>Eukaryota</taxon>
        <taxon>Viridiplantae</taxon>
        <taxon>Streptophyta</taxon>
        <taxon>Embryophyta</taxon>
        <taxon>Tracheophyta</taxon>
        <taxon>Spermatophyta</taxon>
        <taxon>Magnoliopsida</taxon>
        <taxon>eudicotyledons</taxon>
        <taxon>Gunneridae</taxon>
        <taxon>Pentapetalae</taxon>
        <taxon>rosids</taxon>
        <taxon>fabids</taxon>
        <taxon>Fagales</taxon>
        <taxon>Fagaceae</taxon>
        <taxon>Fagus</taxon>
    </lineage>
</organism>
<evidence type="ECO:0000313" key="2">
    <source>
        <dbReference type="EMBL" id="SPD10315.1"/>
    </source>
</evidence>
<name>A0A2N9HEH5_FAGSY</name>
<accession>A0A2N9HEH5</accession>
<feature type="compositionally biased region" description="Low complexity" evidence="1">
    <location>
        <begin position="74"/>
        <end position="84"/>
    </location>
</feature>
<reference evidence="2" key="1">
    <citation type="submission" date="2018-02" db="EMBL/GenBank/DDBJ databases">
        <authorList>
            <person name="Cohen D.B."/>
            <person name="Kent A.D."/>
        </authorList>
    </citation>
    <scope>NUCLEOTIDE SEQUENCE</scope>
</reference>
<feature type="region of interest" description="Disordered" evidence="1">
    <location>
        <begin position="35"/>
        <end position="94"/>
    </location>
</feature>
<sequence>MIGQCLAIAFGNNGTRHIPPLPFLSFSSSVLPSLIGAGAQPRNGTACSSPTRTPSPSSPPLSLPRSPPYPAPAPEAASSPAPEAARADPSKLPGRRQLLVEAGLGAVGLTRWSRSHGKMNLAVNLAVRENT</sequence>
<dbReference type="AlphaFoldDB" id="A0A2N9HEH5"/>
<feature type="compositionally biased region" description="Pro residues" evidence="1">
    <location>
        <begin position="56"/>
        <end position="73"/>
    </location>
</feature>
<protein>
    <submittedName>
        <fullName evidence="2">Uncharacterized protein</fullName>
    </submittedName>
</protein>
<gene>
    <name evidence="2" type="ORF">FSB_LOCUS38197</name>
</gene>
<evidence type="ECO:0000256" key="1">
    <source>
        <dbReference type="SAM" id="MobiDB-lite"/>
    </source>
</evidence>
<proteinExistence type="predicted"/>